<evidence type="ECO:0000313" key="3">
    <source>
        <dbReference type="Proteomes" id="UP000749646"/>
    </source>
</evidence>
<gene>
    <name evidence="2" type="ORF">BGZ65_008432</name>
</gene>
<comment type="caution">
    <text evidence="2">The sequence shown here is derived from an EMBL/GenBank/DDBJ whole genome shotgun (WGS) entry which is preliminary data.</text>
</comment>
<reference evidence="2" key="1">
    <citation type="journal article" date="2020" name="Fungal Divers.">
        <title>Resolving the Mortierellaceae phylogeny through synthesis of multi-gene phylogenetics and phylogenomics.</title>
        <authorList>
            <person name="Vandepol N."/>
            <person name="Liber J."/>
            <person name="Desiro A."/>
            <person name="Na H."/>
            <person name="Kennedy M."/>
            <person name="Barry K."/>
            <person name="Grigoriev I.V."/>
            <person name="Miller A.N."/>
            <person name="O'Donnell K."/>
            <person name="Stajich J.E."/>
            <person name="Bonito G."/>
        </authorList>
    </citation>
    <scope>NUCLEOTIDE SEQUENCE</scope>
    <source>
        <strain evidence="2">MES-2147</strain>
    </source>
</reference>
<dbReference type="Proteomes" id="UP000749646">
    <property type="component" value="Unassembled WGS sequence"/>
</dbReference>
<protein>
    <submittedName>
        <fullName evidence="2">Uncharacterized protein</fullName>
    </submittedName>
</protein>
<accession>A0A9P6IQV2</accession>
<dbReference type="EMBL" id="JAAAHW010009484">
    <property type="protein sequence ID" value="KAF9940073.1"/>
    <property type="molecule type" value="Genomic_DNA"/>
</dbReference>
<feature type="region of interest" description="Disordered" evidence="1">
    <location>
        <begin position="14"/>
        <end position="44"/>
    </location>
</feature>
<evidence type="ECO:0000256" key="1">
    <source>
        <dbReference type="SAM" id="MobiDB-lite"/>
    </source>
</evidence>
<name>A0A9P6IQV2_9FUNG</name>
<sequence length="102" mass="11583">MVDPDKRRVLDIIHSALRQSRDSEEGDAGGSSTGNKLPQAKAIRSLSGQDEIRSIVLEIRNQQNNTRSRHRRCGYQMDTPWNIGHTPQAEWPLHSVFVDIVH</sequence>
<dbReference type="AlphaFoldDB" id="A0A9P6IQV2"/>
<keyword evidence="3" id="KW-1185">Reference proteome</keyword>
<evidence type="ECO:0000313" key="2">
    <source>
        <dbReference type="EMBL" id="KAF9940073.1"/>
    </source>
</evidence>
<proteinExistence type="predicted"/>
<organism evidence="2 3">
    <name type="scientific">Modicella reniformis</name>
    <dbReference type="NCBI Taxonomy" id="1440133"/>
    <lineage>
        <taxon>Eukaryota</taxon>
        <taxon>Fungi</taxon>
        <taxon>Fungi incertae sedis</taxon>
        <taxon>Mucoromycota</taxon>
        <taxon>Mortierellomycotina</taxon>
        <taxon>Mortierellomycetes</taxon>
        <taxon>Mortierellales</taxon>
        <taxon>Mortierellaceae</taxon>
        <taxon>Modicella</taxon>
    </lineage>
</organism>